<dbReference type="Pfam" id="PF20684">
    <property type="entry name" value="Fung_rhodopsin"/>
    <property type="match status" value="1"/>
</dbReference>
<proteinExistence type="inferred from homology"/>
<dbReference type="OMA" id="WAHIEAY"/>
<evidence type="ECO:0000259" key="8">
    <source>
        <dbReference type="Pfam" id="PF20684"/>
    </source>
</evidence>
<name>Q5B873_EMENI</name>
<dbReference type="GO" id="GO:0016020">
    <property type="term" value="C:membrane"/>
    <property type="evidence" value="ECO:0007669"/>
    <property type="project" value="UniProtKB-SubCell"/>
</dbReference>
<evidence type="ECO:0000256" key="3">
    <source>
        <dbReference type="ARBA" id="ARBA00022989"/>
    </source>
</evidence>
<feature type="transmembrane region" description="Helical" evidence="7">
    <location>
        <begin position="124"/>
        <end position="145"/>
    </location>
</feature>
<gene>
    <name evidence="9" type="ORF">ANIA_03257</name>
</gene>
<evidence type="ECO:0000313" key="10">
    <source>
        <dbReference type="Proteomes" id="UP000000560"/>
    </source>
</evidence>
<feature type="transmembrane region" description="Helical" evidence="7">
    <location>
        <begin position="90"/>
        <end position="112"/>
    </location>
</feature>
<reference evidence="10" key="1">
    <citation type="journal article" date="2005" name="Nature">
        <title>Sequencing of Aspergillus nidulans and comparative analysis with A. fumigatus and A. oryzae.</title>
        <authorList>
            <person name="Galagan J.E."/>
            <person name="Calvo S.E."/>
            <person name="Cuomo C."/>
            <person name="Ma L.J."/>
            <person name="Wortman J.R."/>
            <person name="Batzoglou S."/>
            <person name="Lee S.I."/>
            <person name="Basturkmen M."/>
            <person name="Spevak C.C."/>
            <person name="Clutterbuck J."/>
            <person name="Kapitonov V."/>
            <person name="Jurka J."/>
            <person name="Scazzocchio C."/>
            <person name="Farman M."/>
            <person name="Butler J."/>
            <person name="Purcell S."/>
            <person name="Harris S."/>
            <person name="Braus G.H."/>
            <person name="Draht O."/>
            <person name="Busch S."/>
            <person name="D'Enfert C."/>
            <person name="Bouchier C."/>
            <person name="Goldman G.H."/>
            <person name="Bell-Pedersen D."/>
            <person name="Griffiths-Jones S."/>
            <person name="Doonan J.H."/>
            <person name="Yu J."/>
            <person name="Vienken K."/>
            <person name="Pain A."/>
            <person name="Freitag M."/>
            <person name="Selker E.U."/>
            <person name="Archer D.B."/>
            <person name="Penalva M.A."/>
            <person name="Oakley B.R."/>
            <person name="Momany M."/>
            <person name="Tanaka T."/>
            <person name="Kumagai T."/>
            <person name="Asai K."/>
            <person name="Machida M."/>
            <person name="Nierman W.C."/>
            <person name="Denning D.W."/>
            <person name="Caddick M."/>
            <person name="Hynes M."/>
            <person name="Paoletti M."/>
            <person name="Fischer R."/>
            <person name="Miller B."/>
            <person name="Dyer P."/>
            <person name="Sachs M.S."/>
            <person name="Osmani S.A."/>
            <person name="Birren B.W."/>
        </authorList>
    </citation>
    <scope>NUCLEOTIDE SEQUENCE [LARGE SCALE GENOMIC DNA]</scope>
    <source>
        <strain evidence="10">FGSC A4 / ATCC 38163 / CBS 112.46 / NRRL 194 / M139</strain>
    </source>
</reference>
<dbReference type="Proteomes" id="UP000000560">
    <property type="component" value="Chromosome VI"/>
</dbReference>
<dbReference type="STRING" id="227321.Q5B873"/>
<feature type="transmembrane region" description="Helical" evidence="7">
    <location>
        <begin position="47"/>
        <end position="70"/>
    </location>
</feature>
<dbReference type="InterPro" id="IPR049326">
    <property type="entry name" value="Rhodopsin_dom_fungi"/>
</dbReference>
<sequence>MEVSPVRAVVSTALIVVSAIFPVLSLMAIVIRYMARQTARLSLQADDWWILASWATFGLSVNAWVFGSITGIDHYKIDPALGVSRSLQCLLVSSLILQVSLSVVKISILFLYMRIFATRKFRTAAWIAIYVIGGWGIMFFFLVLFEGDPISAAWTGIGRFRYDTVAIGESQVGTSIALDFIVLMFPLPVIWRLHMPTRRKIAVALIFWLGALQVHRPALWLVKRTYTDCLDQLLCRGHCPTGASEIVSFPGSHRWLHATQSRQFIFMILEPNCSIIAACLPCYGPLLARGRAPESLIRSVRSVFTLRSRDNSIWSSMASRTNNSTGPNKTSTPRESGSAVDLVDYGASWSKGRNESYQTARCSSSPDIEEIIEPSSQGIQVTTKVDVSSKRS</sequence>
<dbReference type="EMBL" id="BN001306">
    <property type="protein sequence ID" value="CBF83087.1"/>
    <property type="molecule type" value="Genomic_DNA"/>
</dbReference>
<dbReference type="AlphaFoldDB" id="Q5B873"/>
<dbReference type="RefSeq" id="XP_660861.1">
    <property type="nucleotide sequence ID" value="XM_655769.1"/>
</dbReference>
<evidence type="ECO:0000313" key="9">
    <source>
        <dbReference type="EMBL" id="CBF83087.1"/>
    </source>
</evidence>
<feature type="transmembrane region" description="Helical" evidence="7">
    <location>
        <begin position="172"/>
        <end position="191"/>
    </location>
</feature>
<dbReference type="KEGG" id="ani:ANIA_03257"/>
<keyword evidence="3 7" id="KW-1133">Transmembrane helix</keyword>
<evidence type="ECO:0000256" key="1">
    <source>
        <dbReference type="ARBA" id="ARBA00004141"/>
    </source>
</evidence>
<accession>Q5B873</accession>
<dbReference type="InterPro" id="IPR052337">
    <property type="entry name" value="SAT4-like"/>
</dbReference>
<keyword evidence="2 7" id="KW-0812">Transmembrane</keyword>
<dbReference type="OrthoDB" id="10017208at2759"/>
<evidence type="ECO:0000256" key="6">
    <source>
        <dbReference type="SAM" id="MobiDB-lite"/>
    </source>
</evidence>
<protein>
    <recommendedName>
        <fullName evidence="8">Rhodopsin domain-containing protein</fullName>
    </recommendedName>
</protein>
<dbReference type="eggNOG" id="ENOG502SKDN">
    <property type="taxonomic scope" value="Eukaryota"/>
</dbReference>
<dbReference type="HOGENOM" id="CLU_028200_5_1_1"/>
<evidence type="ECO:0000256" key="4">
    <source>
        <dbReference type="ARBA" id="ARBA00023136"/>
    </source>
</evidence>
<feature type="compositionally biased region" description="Polar residues" evidence="6">
    <location>
        <begin position="317"/>
        <end position="335"/>
    </location>
</feature>
<dbReference type="GeneID" id="2874396"/>
<dbReference type="PANTHER" id="PTHR33048">
    <property type="entry name" value="PTH11-LIKE INTEGRAL MEMBRANE PROTEIN (AFU_ORTHOLOGUE AFUA_5G11245)"/>
    <property type="match status" value="1"/>
</dbReference>
<accession>C8VI48</accession>
<feature type="region of interest" description="Disordered" evidence="6">
    <location>
        <begin position="317"/>
        <end position="338"/>
    </location>
</feature>
<dbReference type="PANTHER" id="PTHR33048:SF18">
    <property type="entry name" value="INTEGRAL MEMBRANE PROTEIN"/>
    <property type="match status" value="1"/>
</dbReference>
<comment type="similarity">
    <text evidence="5">Belongs to the SAT4 family.</text>
</comment>
<reference evidence="10" key="2">
    <citation type="journal article" date="2009" name="Fungal Genet. Biol.">
        <title>The 2008 update of the Aspergillus nidulans genome annotation: a community effort.</title>
        <authorList>
            <person name="Wortman J.R."/>
            <person name="Gilsenan J.M."/>
            <person name="Joardar V."/>
            <person name="Deegan J."/>
            <person name="Clutterbuck J."/>
            <person name="Andersen M.R."/>
            <person name="Archer D."/>
            <person name="Bencina M."/>
            <person name="Braus G."/>
            <person name="Coutinho P."/>
            <person name="von Dohren H."/>
            <person name="Doonan J."/>
            <person name="Driessen A.J."/>
            <person name="Durek P."/>
            <person name="Espeso E."/>
            <person name="Fekete E."/>
            <person name="Flipphi M."/>
            <person name="Estrada C.G."/>
            <person name="Geysens S."/>
            <person name="Goldman G."/>
            <person name="de Groot P.W."/>
            <person name="Hansen K."/>
            <person name="Harris S.D."/>
            <person name="Heinekamp T."/>
            <person name="Helmstaedt K."/>
            <person name="Henrissat B."/>
            <person name="Hofmann G."/>
            <person name="Homan T."/>
            <person name="Horio T."/>
            <person name="Horiuchi H."/>
            <person name="James S."/>
            <person name="Jones M."/>
            <person name="Karaffa L."/>
            <person name="Karanyi Z."/>
            <person name="Kato M."/>
            <person name="Keller N."/>
            <person name="Kelly D.E."/>
            <person name="Kiel J.A."/>
            <person name="Kim J.M."/>
            <person name="van der Klei I.J."/>
            <person name="Klis F.M."/>
            <person name="Kovalchuk A."/>
            <person name="Krasevec N."/>
            <person name="Kubicek C.P."/>
            <person name="Liu B."/>
            <person name="Maccabe A."/>
            <person name="Meyer V."/>
            <person name="Mirabito P."/>
            <person name="Miskei M."/>
            <person name="Mos M."/>
            <person name="Mullins J."/>
            <person name="Nelson D.R."/>
            <person name="Nielsen J."/>
            <person name="Oakley B.R."/>
            <person name="Osmani S.A."/>
            <person name="Pakula T."/>
            <person name="Paszewski A."/>
            <person name="Paulsen I."/>
            <person name="Pilsyk S."/>
            <person name="Pocsi I."/>
            <person name="Punt P.J."/>
            <person name="Ram A.F."/>
            <person name="Ren Q."/>
            <person name="Robellet X."/>
            <person name="Robson G."/>
            <person name="Seiboth B."/>
            <person name="van Solingen P."/>
            <person name="Specht T."/>
            <person name="Sun J."/>
            <person name="Taheri-Talesh N."/>
            <person name="Takeshita N."/>
            <person name="Ussery D."/>
            <person name="vanKuyk P.A."/>
            <person name="Visser H."/>
            <person name="van de Vondervoort P.J."/>
            <person name="de Vries R.P."/>
            <person name="Walton J."/>
            <person name="Xiang X."/>
            <person name="Xiong Y."/>
            <person name="Zeng A.P."/>
            <person name="Brandt B.W."/>
            <person name="Cornell M.J."/>
            <person name="van den Hondel C.A."/>
            <person name="Visser J."/>
            <person name="Oliver S.G."/>
            <person name="Turner G."/>
        </authorList>
    </citation>
    <scope>GENOME REANNOTATION</scope>
    <source>
        <strain evidence="10">FGSC A4 / ATCC 38163 / CBS 112.46 / NRRL 194 / M139</strain>
    </source>
</reference>
<feature type="transmembrane region" description="Helical" evidence="7">
    <location>
        <begin position="203"/>
        <end position="222"/>
    </location>
</feature>
<dbReference type="InParanoid" id="Q5B873"/>
<feature type="domain" description="Rhodopsin" evidence="8">
    <location>
        <begin position="31"/>
        <end position="289"/>
    </location>
</feature>
<keyword evidence="4 7" id="KW-0472">Membrane</keyword>
<comment type="subcellular location">
    <subcellularLocation>
        <location evidence="1">Membrane</location>
        <topology evidence="1">Multi-pass membrane protein</topology>
    </subcellularLocation>
</comment>
<evidence type="ECO:0000256" key="5">
    <source>
        <dbReference type="ARBA" id="ARBA00038359"/>
    </source>
</evidence>
<evidence type="ECO:0000256" key="2">
    <source>
        <dbReference type="ARBA" id="ARBA00022692"/>
    </source>
</evidence>
<organism evidence="9 10">
    <name type="scientific">Emericella nidulans (strain FGSC A4 / ATCC 38163 / CBS 112.46 / NRRL 194 / M139)</name>
    <name type="common">Aspergillus nidulans</name>
    <dbReference type="NCBI Taxonomy" id="227321"/>
    <lineage>
        <taxon>Eukaryota</taxon>
        <taxon>Fungi</taxon>
        <taxon>Dikarya</taxon>
        <taxon>Ascomycota</taxon>
        <taxon>Pezizomycotina</taxon>
        <taxon>Eurotiomycetes</taxon>
        <taxon>Eurotiomycetidae</taxon>
        <taxon>Eurotiales</taxon>
        <taxon>Aspergillaceae</taxon>
        <taxon>Aspergillus</taxon>
        <taxon>Aspergillus subgen. Nidulantes</taxon>
    </lineage>
</organism>
<feature type="transmembrane region" description="Helical" evidence="7">
    <location>
        <begin position="12"/>
        <end position="35"/>
    </location>
</feature>
<keyword evidence="10" id="KW-1185">Reference proteome</keyword>
<evidence type="ECO:0000256" key="7">
    <source>
        <dbReference type="SAM" id="Phobius"/>
    </source>
</evidence>